<comment type="catalytic activity">
    <reaction evidence="1">
        <text>S-ubiquitinyl-[E2 ubiquitin-conjugating enzyme]-L-cysteine + [acceptor protein]-L-lysine = [E2 ubiquitin-conjugating enzyme]-L-cysteine + N(6)-ubiquitinyl-[acceptor protein]-L-lysine.</text>
        <dbReference type="EC" id="2.3.2.26"/>
    </reaction>
</comment>
<dbReference type="GeneID" id="19014863"/>
<dbReference type="GO" id="GO:0061630">
    <property type="term" value="F:ubiquitin protein ligase activity"/>
    <property type="evidence" value="ECO:0007669"/>
    <property type="project" value="UniProtKB-EC"/>
</dbReference>
<feature type="compositionally biased region" description="Low complexity" evidence="7">
    <location>
        <begin position="1323"/>
        <end position="1347"/>
    </location>
</feature>
<evidence type="ECO:0000313" key="9">
    <source>
        <dbReference type="EMBL" id="CCO66350.1"/>
    </source>
</evidence>
<dbReference type="EMBL" id="FO082272">
    <property type="protein sequence ID" value="CCO66350.1"/>
    <property type="molecule type" value="Genomic_DNA"/>
</dbReference>
<comment type="similarity">
    <text evidence="2">Belongs to the UPL family. K-HECT subfamily.</text>
</comment>
<dbReference type="Proteomes" id="UP000198341">
    <property type="component" value="Chromosome 7"/>
</dbReference>
<dbReference type="SUPFAM" id="SSF48371">
    <property type="entry name" value="ARM repeat"/>
    <property type="match status" value="1"/>
</dbReference>
<dbReference type="SMART" id="SM00119">
    <property type="entry name" value="HECTc"/>
    <property type="match status" value="1"/>
</dbReference>
<dbReference type="GO" id="GO:0000209">
    <property type="term" value="P:protein polyubiquitination"/>
    <property type="evidence" value="ECO:0007669"/>
    <property type="project" value="TreeGrafter"/>
</dbReference>
<evidence type="ECO:0000313" key="10">
    <source>
        <dbReference type="Proteomes" id="UP000198341"/>
    </source>
</evidence>
<dbReference type="GO" id="GO:0043161">
    <property type="term" value="P:proteasome-mediated ubiquitin-dependent protein catabolic process"/>
    <property type="evidence" value="ECO:0007669"/>
    <property type="project" value="TreeGrafter"/>
</dbReference>
<dbReference type="InterPro" id="IPR057948">
    <property type="entry name" value="TPR_TRIP12_N"/>
</dbReference>
<feature type="compositionally biased region" description="Low complexity" evidence="7">
    <location>
        <begin position="624"/>
        <end position="642"/>
    </location>
</feature>
<evidence type="ECO:0000256" key="2">
    <source>
        <dbReference type="ARBA" id="ARBA00006331"/>
    </source>
</evidence>
<dbReference type="OrthoDB" id="497634at2759"/>
<keyword evidence="5 6" id="KW-0833">Ubl conjugation pathway</keyword>
<evidence type="ECO:0000256" key="3">
    <source>
        <dbReference type="ARBA" id="ARBA00012485"/>
    </source>
</evidence>
<feature type="compositionally biased region" description="Acidic residues" evidence="7">
    <location>
        <begin position="298"/>
        <end position="335"/>
    </location>
</feature>
<feature type="compositionally biased region" description="Low complexity" evidence="7">
    <location>
        <begin position="1216"/>
        <end position="1232"/>
    </location>
</feature>
<feature type="region of interest" description="Disordered" evidence="7">
    <location>
        <begin position="1641"/>
        <end position="1666"/>
    </location>
</feature>
<dbReference type="eggNOG" id="KOG0170">
    <property type="taxonomic scope" value="Eukaryota"/>
</dbReference>
<gene>
    <name evidence="9" type="ORF">Bathy07g03740</name>
</gene>
<dbReference type="InterPro" id="IPR016024">
    <property type="entry name" value="ARM-type_fold"/>
</dbReference>
<feature type="compositionally biased region" description="Low complexity" evidence="7">
    <location>
        <begin position="1641"/>
        <end position="1654"/>
    </location>
</feature>
<organism evidence="9 10">
    <name type="scientific">Bathycoccus prasinos</name>
    <dbReference type="NCBI Taxonomy" id="41875"/>
    <lineage>
        <taxon>Eukaryota</taxon>
        <taxon>Viridiplantae</taxon>
        <taxon>Chlorophyta</taxon>
        <taxon>Mamiellophyceae</taxon>
        <taxon>Mamiellales</taxon>
        <taxon>Bathycoccaceae</taxon>
        <taxon>Bathycoccus</taxon>
    </lineage>
</organism>
<dbReference type="InterPro" id="IPR000569">
    <property type="entry name" value="HECT_dom"/>
</dbReference>
<dbReference type="InterPro" id="IPR035983">
    <property type="entry name" value="Hect_E3_ubiquitin_ligase"/>
</dbReference>
<dbReference type="PANTHER" id="PTHR45670">
    <property type="entry name" value="E3 UBIQUITIN-PROTEIN LIGASE TRIP12"/>
    <property type="match status" value="1"/>
</dbReference>
<feature type="compositionally biased region" description="Basic and acidic residues" evidence="7">
    <location>
        <begin position="120"/>
        <end position="160"/>
    </location>
</feature>
<dbReference type="Gene3D" id="3.30.2410.10">
    <property type="entry name" value="Hect, E3 ligase catalytic domain"/>
    <property type="match status" value="1"/>
</dbReference>
<dbReference type="InterPro" id="IPR011989">
    <property type="entry name" value="ARM-like"/>
</dbReference>
<dbReference type="Pfam" id="PF00632">
    <property type="entry name" value="HECT"/>
    <property type="match status" value="1"/>
</dbReference>
<dbReference type="Gene3D" id="1.25.10.10">
    <property type="entry name" value="Leucine-rich Repeat Variant"/>
    <property type="match status" value="1"/>
</dbReference>
<accession>K8F2T2</accession>
<feature type="compositionally biased region" description="Basic residues" evidence="7">
    <location>
        <begin position="1"/>
        <end position="17"/>
    </location>
</feature>
<reference evidence="9 10" key="1">
    <citation type="submission" date="2011-10" db="EMBL/GenBank/DDBJ databases">
        <authorList>
            <person name="Genoscope - CEA"/>
        </authorList>
    </citation>
    <scope>NUCLEOTIDE SEQUENCE [LARGE SCALE GENOMIC DNA]</scope>
    <source>
        <strain evidence="9 10">RCC 1105</strain>
    </source>
</reference>
<feature type="active site" description="Glycyl thioester intermediate" evidence="6">
    <location>
        <position position="2031"/>
    </location>
</feature>
<evidence type="ECO:0000256" key="5">
    <source>
        <dbReference type="ARBA" id="ARBA00022786"/>
    </source>
</evidence>
<evidence type="ECO:0000259" key="8">
    <source>
        <dbReference type="PROSITE" id="PS50237"/>
    </source>
</evidence>
<evidence type="ECO:0000256" key="6">
    <source>
        <dbReference type="PROSITE-ProRule" id="PRU00104"/>
    </source>
</evidence>
<evidence type="ECO:0000256" key="1">
    <source>
        <dbReference type="ARBA" id="ARBA00000885"/>
    </source>
</evidence>
<keyword evidence="10" id="KW-1185">Reference proteome</keyword>
<dbReference type="STRING" id="41875.K8F2T2"/>
<dbReference type="RefSeq" id="XP_007512262.1">
    <property type="nucleotide sequence ID" value="XM_007512200.1"/>
</dbReference>
<feature type="compositionally biased region" description="Polar residues" evidence="7">
    <location>
        <begin position="20"/>
        <end position="33"/>
    </location>
</feature>
<evidence type="ECO:0000256" key="4">
    <source>
        <dbReference type="ARBA" id="ARBA00022679"/>
    </source>
</evidence>
<feature type="compositionally biased region" description="Low complexity" evidence="7">
    <location>
        <begin position="101"/>
        <end position="115"/>
    </location>
</feature>
<feature type="region of interest" description="Disordered" evidence="7">
    <location>
        <begin position="1209"/>
        <end position="1347"/>
    </location>
</feature>
<feature type="compositionally biased region" description="Basic residues" evidence="7">
    <location>
        <begin position="206"/>
        <end position="225"/>
    </location>
</feature>
<dbReference type="KEGG" id="bpg:Bathy07g03740"/>
<protein>
    <recommendedName>
        <fullName evidence="3">HECT-type E3 ubiquitin transferase</fullName>
        <ecNumber evidence="3">2.3.2.26</ecNumber>
    </recommendedName>
</protein>
<feature type="region of interest" description="Disordered" evidence="7">
    <location>
        <begin position="1"/>
        <end position="349"/>
    </location>
</feature>
<evidence type="ECO:0000256" key="7">
    <source>
        <dbReference type="SAM" id="MobiDB-lite"/>
    </source>
</evidence>
<feature type="compositionally biased region" description="Basic and acidic residues" evidence="7">
    <location>
        <begin position="336"/>
        <end position="348"/>
    </location>
</feature>
<name>K8F2T2_9CHLO</name>
<dbReference type="InterPro" id="IPR045322">
    <property type="entry name" value="HECTD1/TRIP12-like"/>
</dbReference>
<sequence length="2064" mass="224024">MKKKKSTTKTTKMKTKKTSALPTKSTALIQRKTSLAREKKKKRKKNDDEMTTTTETTMDFEEEEDASEKKTKRRKKSDDDEDNLFLSASAQKNPTKKGKKASSPTSKLSSSSSLKQQVRQRGEKKVKEAKEEEKGDGRTLERKTKSDDEKRTKTMKKGEKTTLLLSSAFSTQQRFETLAKGKGNDGLPLPAASGALMKKDKAEKKEKKKKMKKTLTAKRTTRGRKKKEEEEVKDNEDADEKNRGGKRSGGDEQPTEGQDVSMMREDDIDEVDRGEDFGDDDEDEDADDEEYGGGGDDYHDDDDEEDEDDEDIDDDDDEEEYSNEDDEDDDNDSEDEGRRGSGDRHDGGLHALLSRLGGAMEGMGGGSRGGISARLKDVLKALTFDREAENGGIDDTAIVIALNELCEIVVTSSEELLATSLSPEPFAKALLNCCNLEHNPELMLLAVRAMTSMADILPNTRGAFVRAGALPTLCQKLFAIEYIDVAEQSLSALEKLTRGYYGSKAAEAGALTAALAHLDFFGVGMQGVSMQMASNVCSEFPTKSLSPGAVDAIPTLLSLLVRDDQKVATLACNCLVSLSVKAKKLADRRVSFLLQKEKEQKEQQQQLLLDRQPSATKKEEERGGTAAAATTTTTRTTDDAATSNDRQKKKKEKSSSSEMDPAAANETVSLILSDALCERCLEIVREAAGTAGSTSNVTHSRLLYRGCVKILATILEARPEMSIFLLNNGVAQILAEHLERCKIVRANVGVSEYSPVQSMDDLHDAMHLIGLLIPSQVKRNDEIKKTSVSLVVGAADLQKLFAKPENASLVAIFGEYLAPTLCHVAESPSNVTIKRKALSTLTSWTQLVDIETFENVARDEAPIAAVVARALIDPQGELLKEAAKLCAMTLEKSNEDTQEEEAEFIKRFAKEGGAHALEVRAKEYNFLIAEAAEKSAGSEEKTLLHPTTPREPQFQMSTNPKEEGLRICSEVRNQYFGPGKAHLIASEGLDRLRKACAKLKTAPLSDSSEGGKSAKNPRDAKEFSSAFAKIFEALATSEISAFELSECGAASTLRKFLCASDVPSSPKTSSPKSRSIDCEEATERLAIFTRAAGDAPTGSFETLVRLLVETLQTRERMPISVSEHATANSDSSYARFRASSGVPSSLAPSANAGDPGLNLLARPLKVRLKRASKCDATKVEDYGNSVVMIEPLAQLSAVEAFLYSRVKKKPVPAQQPPNASNTSASAPNADANRSASAPDREMDHDEEDFDEEEDYDDMDEEDFHDEEDDDMDDMDHEEDYMDDEDDEENLLGPEGEDTAHPPASAEEIAAPPASSPSPPPPSQQEQSATAATARVPTPQASSAPGAAAGRTFASVAAGSDIARPRLAFSVNDGDAYIQDTKNVLAAVTQVSIGDSVKPMSGRLWEQPCVLYYDIVDTTDPKFKGIISEGGEDSNDSSKPATLVETVVEENLFANPSVKSDVKAILGPVASTVFNAQFGHPNVVKGLEDDFVRDALATLTLCHLVTEDAKKILRTAGPEKIKSATVHTKKTSDNMLVNGDDDEDKMLLSADRMRIANLSSAKMHAENLFLAPKLSGKLRAQLRDTLSVCARRVPEWTSALAKTCPWLFTLDERVLLFHCASFSVARALHQLHGDGKASNGANGNAANAGAANAGGDPRGGARVGRLQRQKVRIRREHALSSAIKVFSSPQTRKHVLEVEFYDEVGTGIGPTNEFYALVSKDLQRASHGIFRSEHSATTTTKTDNAESLVNAPHGLFPKPFRAVPNASKAIEIFRCVGRAIGKVLQDGRLLDVKFNPNFFKKLYGLPLCLDDLELLEPELFSTLKKLETAVRDGSGRLDGAKIEDLCLEFALPDGANIEGASVADEVVTAENASRYIATVVDDVLGAGVEPLFQACREGFADIVSNPSQLAMFSLSEIDALTCGVDEQTKWSERDLREHILCDHGYQVNSKPVVNLREILTNMSDAERRSFLKFTTGSPRLPIGGLASLNPKLKVVCKQPTVLSEVGGGMNAAEMISEGTELADADLPSAMTCANYLKLPPYSSKEALELKLKLAISEGVGSFDLS</sequence>
<dbReference type="Pfam" id="PF25579">
    <property type="entry name" value="TPR_TRIP12_N"/>
    <property type="match status" value="1"/>
</dbReference>
<dbReference type="eggNOG" id="KOG0168">
    <property type="taxonomic scope" value="Eukaryota"/>
</dbReference>
<dbReference type="PROSITE" id="PS50237">
    <property type="entry name" value="HECT"/>
    <property type="match status" value="1"/>
</dbReference>
<feature type="domain" description="HECT" evidence="8">
    <location>
        <begin position="1687"/>
        <end position="2064"/>
    </location>
</feature>
<keyword evidence="4" id="KW-0808">Transferase</keyword>
<dbReference type="Gene3D" id="3.90.1750.10">
    <property type="entry name" value="Hect, E3 ligase catalytic domains"/>
    <property type="match status" value="1"/>
</dbReference>
<feature type="compositionally biased region" description="Acidic residues" evidence="7">
    <location>
        <begin position="266"/>
        <end position="291"/>
    </location>
</feature>
<feature type="compositionally biased region" description="Polar residues" evidence="7">
    <location>
        <begin position="163"/>
        <end position="175"/>
    </location>
</feature>
<feature type="region of interest" description="Disordered" evidence="7">
    <location>
        <begin position="604"/>
        <end position="662"/>
    </location>
</feature>
<feature type="compositionally biased region" description="Low complexity" evidence="7">
    <location>
        <begin position="1301"/>
        <end position="1312"/>
    </location>
</feature>
<dbReference type="EC" id="2.3.2.26" evidence="3"/>
<dbReference type="SUPFAM" id="SSF56204">
    <property type="entry name" value="Hect, E3 ligase catalytic domain"/>
    <property type="match status" value="1"/>
</dbReference>
<dbReference type="PANTHER" id="PTHR45670:SF1">
    <property type="entry name" value="E3 UBIQUITIN-PROTEIN LIGASE HECTD1"/>
    <property type="match status" value="1"/>
</dbReference>
<feature type="region of interest" description="Disordered" evidence="7">
    <location>
        <begin position="937"/>
        <end position="959"/>
    </location>
</feature>
<proteinExistence type="inferred from homology"/>
<feature type="compositionally biased region" description="Acidic residues" evidence="7">
    <location>
        <begin position="1244"/>
        <end position="1289"/>
    </location>
</feature>
<feature type="compositionally biased region" description="Pro residues" evidence="7">
    <location>
        <begin position="1313"/>
        <end position="1322"/>
    </location>
</feature>